<dbReference type="InterPro" id="IPR005142">
    <property type="entry name" value="eRF1_3"/>
</dbReference>
<organism evidence="2 3">
    <name type="scientific">Hexamita inflata</name>
    <dbReference type="NCBI Taxonomy" id="28002"/>
    <lineage>
        <taxon>Eukaryota</taxon>
        <taxon>Metamonada</taxon>
        <taxon>Diplomonadida</taxon>
        <taxon>Hexamitidae</taxon>
        <taxon>Hexamitinae</taxon>
        <taxon>Hexamita</taxon>
    </lineage>
</organism>
<dbReference type="InterPro" id="IPR004403">
    <property type="entry name" value="Peptide_chain-rel_eRF1/aRF1"/>
</dbReference>
<evidence type="ECO:0000313" key="3">
    <source>
        <dbReference type="Proteomes" id="UP001642409"/>
    </source>
</evidence>
<evidence type="ECO:0000259" key="1">
    <source>
        <dbReference type="Pfam" id="PF03465"/>
    </source>
</evidence>
<protein>
    <submittedName>
        <fullName evidence="2">Eukaryotic_peptide chain release factor subunit 1</fullName>
    </submittedName>
</protein>
<proteinExistence type="predicted"/>
<gene>
    <name evidence="2" type="ORF">HINF_LOCUS52729</name>
</gene>
<dbReference type="EMBL" id="CAXDID020000264">
    <property type="protein sequence ID" value="CAL6066818.1"/>
    <property type="molecule type" value="Genomic_DNA"/>
</dbReference>
<reference evidence="2 3" key="1">
    <citation type="submission" date="2024-07" db="EMBL/GenBank/DDBJ databases">
        <authorList>
            <person name="Akdeniz Z."/>
        </authorList>
    </citation>
    <scope>NUCLEOTIDE SEQUENCE [LARGE SCALE GENOMIC DNA]</scope>
</reference>
<dbReference type="Gene3D" id="3.30.1330.30">
    <property type="match status" value="1"/>
</dbReference>
<dbReference type="SUPFAM" id="SSF55315">
    <property type="entry name" value="L30e-like"/>
    <property type="match status" value="1"/>
</dbReference>
<dbReference type="Proteomes" id="UP001642409">
    <property type="component" value="Unassembled WGS sequence"/>
</dbReference>
<feature type="domain" description="eRF1" evidence="1">
    <location>
        <begin position="102"/>
        <end position="209"/>
    </location>
</feature>
<accession>A0ABP1KS50</accession>
<evidence type="ECO:0000313" key="2">
    <source>
        <dbReference type="EMBL" id="CAL6066818.1"/>
    </source>
</evidence>
<keyword evidence="3" id="KW-1185">Reference proteome</keyword>
<dbReference type="Pfam" id="PF03465">
    <property type="entry name" value="eRF1_3"/>
    <property type="match status" value="1"/>
</dbReference>
<dbReference type="PANTHER" id="PTHR10113">
    <property type="entry name" value="PEPTIDE CHAIN RELEASE FACTOR SUBUNIT 1"/>
    <property type="match status" value="1"/>
</dbReference>
<name>A0ABP1KS50_9EUKA</name>
<comment type="caution">
    <text evidence="2">The sequence shown here is derived from an EMBL/GenBank/DDBJ whole genome shotgun (WGS) entry which is preliminary data.</text>
</comment>
<sequence>MDIQKMVNDTIVDSSGITSIFLAFTSDFKDLVNDQMFSPMISKLVNKQIITIGYVGSYHGLDSAIWQVRNQLINVFLVDEIEIESQFIKKVYENRIKPQEFPKLYCYSLKNVIKCIGWGIVDCVLIQDEYQCDYVVTNDVSGYILPMSNVIIDESGFEYQMKQNTRILQRQHIFDHFIEIGVTFSFIGCQTAEGNQFCKGFDGIGAILTRPLQSDE</sequence>
<dbReference type="InterPro" id="IPR029064">
    <property type="entry name" value="Ribosomal_eL30-like_sf"/>
</dbReference>